<evidence type="ECO:0000256" key="7">
    <source>
        <dbReference type="ARBA" id="ARBA00023146"/>
    </source>
</evidence>
<evidence type="ECO:0000256" key="6">
    <source>
        <dbReference type="ARBA" id="ARBA00022917"/>
    </source>
</evidence>
<evidence type="ECO:0000259" key="11">
    <source>
        <dbReference type="Pfam" id="PF00133"/>
    </source>
</evidence>
<evidence type="ECO:0000256" key="1">
    <source>
        <dbReference type="ARBA" id="ARBA00005594"/>
    </source>
</evidence>
<evidence type="ECO:0000256" key="4">
    <source>
        <dbReference type="ARBA" id="ARBA00022741"/>
    </source>
</evidence>
<dbReference type="GO" id="GO:0005524">
    <property type="term" value="F:ATP binding"/>
    <property type="evidence" value="ECO:0007669"/>
    <property type="project" value="UniProtKB-KW"/>
</dbReference>
<dbReference type="InterPro" id="IPR014729">
    <property type="entry name" value="Rossmann-like_a/b/a_fold"/>
</dbReference>
<dbReference type="InterPro" id="IPR002300">
    <property type="entry name" value="aa-tRNA-synth_Ia"/>
</dbReference>
<evidence type="ECO:0000256" key="2">
    <source>
        <dbReference type="ARBA" id="ARBA00013169"/>
    </source>
</evidence>
<proteinExistence type="inferred from homology"/>
<evidence type="ECO:0000256" key="5">
    <source>
        <dbReference type="ARBA" id="ARBA00022840"/>
    </source>
</evidence>
<organism evidence="13 14">
    <name type="scientific">Camellia sinensis var. sinensis</name>
    <name type="common">China tea</name>
    <dbReference type="NCBI Taxonomy" id="542762"/>
    <lineage>
        <taxon>Eukaryota</taxon>
        <taxon>Viridiplantae</taxon>
        <taxon>Streptophyta</taxon>
        <taxon>Embryophyta</taxon>
        <taxon>Tracheophyta</taxon>
        <taxon>Spermatophyta</taxon>
        <taxon>Magnoliopsida</taxon>
        <taxon>eudicotyledons</taxon>
        <taxon>Gunneridae</taxon>
        <taxon>Pentapetalae</taxon>
        <taxon>asterids</taxon>
        <taxon>Ericales</taxon>
        <taxon>Theaceae</taxon>
        <taxon>Camellia</taxon>
    </lineage>
</organism>
<dbReference type="Pfam" id="PF08264">
    <property type="entry name" value="Anticodon_1"/>
    <property type="match status" value="1"/>
</dbReference>
<keyword evidence="5" id="KW-0067">ATP-binding</keyword>
<accession>A0A4S4EX06</accession>
<dbReference type="PANTHER" id="PTHR11946:SF109">
    <property type="entry name" value="VALINE--TRNA LIGASE"/>
    <property type="match status" value="1"/>
</dbReference>
<keyword evidence="3" id="KW-0436">Ligase</keyword>
<dbReference type="Gene3D" id="1.10.287.380">
    <property type="entry name" value="Valyl-tRNA synthetase, C-terminal domain"/>
    <property type="match status" value="1"/>
</dbReference>
<dbReference type="STRING" id="542762.A0A4S4EX06"/>
<dbReference type="Gene3D" id="1.10.730.10">
    <property type="entry name" value="Isoleucyl-tRNA Synthetase, Domain 1"/>
    <property type="match status" value="1"/>
</dbReference>
<keyword evidence="10" id="KW-0175">Coiled coil</keyword>
<dbReference type="InterPro" id="IPR010978">
    <property type="entry name" value="tRNA-bd_arm"/>
</dbReference>
<name>A0A4S4EX06_CAMSN</name>
<evidence type="ECO:0000313" key="13">
    <source>
        <dbReference type="EMBL" id="THG21553.1"/>
    </source>
</evidence>
<keyword evidence="14" id="KW-1185">Reference proteome</keyword>
<dbReference type="EMBL" id="SDRB02001331">
    <property type="protein sequence ID" value="THG21553.1"/>
    <property type="molecule type" value="Genomic_DNA"/>
</dbReference>
<evidence type="ECO:0000256" key="9">
    <source>
        <dbReference type="ARBA" id="ARBA00047552"/>
    </source>
</evidence>
<dbReference type="InterPro" id="IPR013155">
    <property type="entry name" value="M/V/L/I-tRNA-synth_anticd-bd"/>
</dbReference>
<dbReference type="InterPro" id="IPR033705">
    <property type="entry name" value="Anticodon_Ia_Val"/>
</dbReference>
<feature type="coiled-coil region" evidence="10">
    <location>
        <begin position="515"/>
        <end position="584"/>
    </location>
</feature>
<keyword evidence="4" id="KW-0547">Nucleotide-binding</keyword>
<sequence>MVMLGIKLGGDVPFRKVSEFFRFMYGAMLRRPSDVRCQMTYKSSTLVMFAFCFILTTHSNHAEGSSTVISQVYLHPMIRDAHGRKMSKSLGNVIDPQEVINGITLEALHKRLEQGNLDPTELEVAKEGQKKDFPTGIPECGADALRFALVSYTAQTDKINLDIQRVVGYRQWCNKLWNAVRFAISKLGDDYTPPTNIVPDVMPFSCQWMLSVLNKAISKTVSSLDSYEFSDAASAVYSWWQFQLCDVFIEAVKPYFANDNSTFASARSFARDTLWVCLDNGLRLLHPFMPFVTEELWQRLPSSRGCTRKESIMICNYPSVVERIFTHILHYTDSLKFGRYPCQHDMVTGAGYGRDTALYKWIRLYFILNAKEMKERARRELVAGFDLVFDDFDKRGLFDPLSLTSPSTSKSKPKCDLNLCWTNGRIEYEMDMVESAVKSLRSLMPAKERHERRAAFALCRTDAVAETVKNRELEISTLAALSSLKFLSENDAAPAGCAVSVVNESLSVYLKLRGTLNAEAELEKLQKKMEDIQKHRDNLTKMMDASGYREKVPPHIHEENIAKLSTLMQELLSFEQASQHLEREIATEGSENDN</sequence>
<dbReference type="Proteomes" id="UP000306102">
    <property type="component" value="Unassembled WGS sequence"/>
</dbReference>
<dbReference type="GO" id="GO:0006438">
    <property type="term" value="P:valyl-tRNA aminoacylation"/>
    <property type="evidence" value="ECO:0007669"/>
    <property type="project" value="InterPro"/>
</dbReference>
<comment type="similarity">
    <text evidence="1">Belongs to the class-I aminoacyl-tRNA synthetase family.</text>
</comment>
<feature type="domain" description="Methionyl/Valyl/Leucyl/Isoleucyl-tRNA synthetase anticodon-binding" evidence="12">
    <location>
        <begin position="207"/>
        <end position="319"/>
    </location>
</feature>
<dbReference type="InterPro" id="IPR002303">
    <property type="entry name" value="Valyl-tRNA_ligase"/>
</dbReference>
<protein>
    <recommendedName>
        <fullName evidence="2">valine--tRNA ligase</fullName>
        <ecNumber evidence="2">6.1.1.9</ecNumber>
    </recommendedName>
    <alternativeName>
        <fullName evidence="8">Valyl-tRNA synthetase</fullName>
    </alternativeName>
</protein>
<gene>
    <name evidence="13" type="ORF">TEA_010922</name>
</gene>
<evidence type="ECO:0000256" key="3">
    <source>
        <dbReference type="ARBA" id="ARBA00022598"/>
    </source>
</evidence>
<dbReference type="PANTHER" id="PTHR11946">
    <property type="entry name" value="VALYL-TRNA SYNTHETASES"/>
    <property type="match status" value="1"/>
</dbReference>
<dbReference type="InterPro" id="IPR037118">
    <property type="entry name" value="Val-tRNA_synth_C_sf"/>
</dbReference>
<comment type="caution">
    <text evidence="13">The sequence shown here is derived from an EMBL/GenBank/DDBJ whole genome shotgun (WGS) entry which is preliminary data.</text>
</comment>
<dbReference type="GO" id="GO:0005829">
    <property type="term" value="C:cytosol"/>
    <property type="evidence" value="ECO:0007669"/>
    <property type="project" value="TreeGrafter"/>
</dbReference>
<dbReference type="SUPFAM" id="SSF47323">
    <property type="entry name" value="Anticodon-binding domain of a subclass of class I aminoacyl-tRNA synthetases"/>
    <property type="match status" value="2"/>
</dbReference>
<evidence type="ECO:0000313" key="14">
    <source>
        <dbReference type="Proteomes" id="UP000306102"/>
    </source>
</evidence>
<dbReference type="Pfam" id="PF00133">
    <property type="entry name" value="tRNA-synt_1"/>
    <property type="match status" value="1"/>
</dbReference>
<evidence type="ECO:0000256" key="8">
    <source>
        <dbReference type="ARBA" id="ARBA00029936"/>
    </source>
</evidence>
<dbReference type="GO" id="GO:0004832">
    <property type="term" value="F:valine-tRNA ligase activity"/>
    <property type="evidence" value="ECO:0007669"/>
    <property type="project" value="UniProtKB-EC"/>
</dbReference>
<dbReference type="EC" id="6.1.1.9" evidence="2"/>
<reference evidence="13 14" key="1">
    <citation type="journal article" date="2018" name="Proc. Natl. Acad. Sci. U.S.A.">
        <title>Draft genome sequence of Camellia sinensis var. sinensis provides insights into the evolution of the tea genome and tea quality.</title>
        <authorList>
            <person name="Wei C."/>
            <person name="Yang H."/>
            <person name="Wang S."/>
            <person name="Zhao J."/>
            <person name="Liu C."/>
            <person name="Gao L."/>
            <person name="Xia E."/>
            <person name="Lu Y."/>
            <person name="Tai Y."/>
            <person name="She G."/>
            <person name="Sun J."/>
            <person name="Cao H."/>
            <person name="Tong W."/>
            <person name="Gao Q."/>
            <person name="Li Y."/>
            <person name="Deng W."/>
            <person name="Jiang X."/>
            <person name="Wang W."/>
            <person name="Chen Q."/>
            <person name="Zhang S."/>
            <person name="Li H."/>
            <person name="Wu J."/>
            <person name="Wang P."/>
            <person name="Li P."/>
            <person name="Shi C."/>
            <person name="Zheng F."/>
            <person name="Jian J."/>
            <person name="Huang B."/>
            <person name="Shan D."/>
            <person name="Shi M."/>
            <person name="Fang C."/>
            <person name="Yue Y."/>
            <person name="Li F."/>
            <person name="Li D."/>
            <person name="Wei S."/>
            <person name="Han B."/>
            <person name="Jiang C."/>
            <person name="Yin Y."/>
            <person name="Xia T."/>
            <person name="Zhang Z."/>
            <person name="Bennetzen J.L."/>
            <person name="Zhao S."/>
            <person name="Wan X."/>
        </authorList>
    </citation>
    <scope>NUCLEOTIDE SEQUENCE [LARGE SCALE GENOMIC DNA]</scope>
    <source>
        <strain evidence="14">cv. Shuchazao</strain>
        <tissue evidence="13">Leaf</tissue>
    </source>
</reference>
<evidence type="ECO:0000259" key="12">
    <source>
        <dbReference type="Pfam" id="PF08264"/>
    </source>
</evidence>
<keyword evidence="7" id="KW-0030">Aminoacyl-tRNA synthetase</keyword>
<dbReference type="FunFam" id="1.10.730.10:FF:000009">
    <property type="entry name" value="Valine--tRNA ligase, mitochondrial"/>
    <property type="match status" value="1"/>
</dbReference>
<feature type="domain" description="Aminoacyl-tRNA synthetase class Ia" evidence="11">
    <location>
        <begin position="69"/>
        <end position="162"/>
    </location>
</feature>
<keyword evidence="6" id="KW-0648">Protein biosynthesis</keyword>
<dbReference type="InterPro" id="IPR009080">
    <property type="entry name" value="tRNAsynth_Ia_anticodon-bd"/>
</dbReference>
<dbReference type="SUPFAM" id="SSF52374">
    <property type="entry name" value="Nucleotidylyl transferase"/>
    <property type="match status" value="1"/>
</dbReference>
<dbReference type="Gene3D" id="3.40.50.620">
    <property type="entry name" value="HUPs"/>
    <property type="match status" value="1"/>
</dbReference>
<dbReference type="SUPFAM" id="SSF46589">
    <property type="entry name" value="tRNA-binding arm"/>
    <property type="match status" value="1"/>
</dbReference>
<dbReference type="CDD" id="cd07962">
    <property type="entry name" value="Anticodon_Ia_Val"/>
    <property type="match status" value="1"/>
</dbReference>
<comment type="catalytic activity">
    <reaction evidence="9">
        <text>tRNA(Val) + L-valine + ATP = L-valyl-tRNA(Val) + AMP + diphosphate</text>
        <dbReference type="Rhea" id="RHEA:10704"/>
        <dbReference type="Rhea" id="RHEA-COMP:9672"/>
        <dbReference type="Rhea" id="RHEA-COMP:9708"/>
        <dbReference type="ChEBI" id="CHEBI:30616"/>
        <dbReference type="ChEBI" id="CHEBI:33019"/>
        <dbReference type="ChEBI" id="CHEBI:57762"/>
        <dbReference type="ChEBI" id="CHEBI:78442"/>
        <dbReference type="ChEBI" id="CHEBI:78537"/>
        <dbReference type="ChEBI" id="CHEBI:456215"/>
        <dbReference type="EC" id="6.1.1.9"/>
    </reaction>
</comment>
<evidence type="ECO:0000256" key="10">
    <source>
        <dbReference type="SAM" id="Coils"/>
    </source>
</evidence>
<dbReference type="AlphaFoldDB" id="A0A4S4EX06"/>